<sequence>MICVHNVPMLCVEWEGLGIILQPICEALKIQLNRPNLVCHLGAAARKIRTEISSIVKGKLVSLKIDSATRLGRHILGVNIQLYDVEQKDIAIYTIGMVELNTRHTGKYVKTKILEILAMYKIFLTQIFTVTCENGVNMIATVNQLRSELQESYDHPEDDDTFVVPIEQVDWMETVEKEFCLTITLVRCAVHTMQLSVADVIRPFDAEIRKCTSVSNNCRKIAYKSVFKDESLPPLYSKTRWGGVFEMLNYFNKHEKLFNELGLQHSELDLTEQWQFIKEYIAAFEPVYIATKKMQAKHTPLNEFYLTWMTTVIKINAIQENRFTQALTQALKKRLEILKENIVFKAA</sequence>
<dbReference type="EnsemblMetazoa" id="AQUA006127-RA">
    <property type="protein sequence ID" value="AQUA006127-PA"/>
    <property type="gene ID" value="AQUA006127"/>
</dbReference>
<accession>A0A182X8I9</accession>
<dbReference type="SUPFAM" id="SSF53098">
    <property type="entry name" value="Ribonuclease H-like"/>
    <property type="match status" value="1"/>
</dbReference>
<keyword evidence="7" id="KW-1185">Reference proteome</keyword>
<dbReference type="STRING" id="34691.A0A182X8I9"/>
<keyword evidence="2" id="KW-0479">Metal-binding</keyword>
<evidence type="ECO:0000256" key="3">
    <source>
        <dbReference type="ARBA" id="ARBA00022771"/>
    </source>
</evidence>
<keyword evidence="3" id="KW-0863">Zinc-finger</keyword>
<dbReference type="PANTHER" id="PTHR46481">
    <property type="entry name" value="ZINC FINGER BED DOMAIN-CONTAINING PROTEIN 4"/>
    <property type="match status" value="1"/>
</dbReference>
<dbReference type="VEuPathDB" id="VectorBase:AQUA006127"/>
<evidence type="ECO:0000256" key="2">
    <source>
        <dbReference type="ARBA" id="ARBA00022723"/>
    </source>
</evidence>
<dbReference type="GO" id="GO:0008270">
    <property type="term" value="F:zinc ion binding"/>
    <property type="evidence" value="ECO:0007669"/>
    <property type="project" value="UniProtKB-KW"/>
</dbReference>
<reference evidence="6" key="1">
    <citation type="submission" date="2020-05" db="UniProtKB">
        <authorList>
            <consortium name="EnsemblMetazoa"/>
        </authorList>
    </citation>
    <scope>IDENTIFICATION</scope>
    <source>
        <strain evidence="6">SANGQUA</strain>
    </source>
</reference>
<keyword evidence="4" id="KW-0862">Zinc</keyword>
<evidence type="ECO:0000313" key="7">
    <source>
        <dbReference type="Proteomes" id="UP000076407"/>
    </source>
</evidence>
<comment type="subcellular location">
    <subcellularLocation>
        <location evidence="1">Nucleus</location>
    </subcellularLocation>
</comment>
<dbReference type="PANTHER" id="PTHR46481:SF10">
    <property type="entry name" value="ZINC FINGER BED DOMAIN-CONTAINING PROTEIN 39"/>
    <property type="match status" value="1"/>
</dbReference>
<evidence type="ECO:0000256" key="4">
    <source>
        <dbReference type="ARBA" id="ARBA00022833"/>
    </source>
</evidence>
<keyword evidence="5" id="KW-0539">Nucleus</keyword>
<evidence type="ECO:0000256" key="1">
    <source>
        <dbReference type="ARBA" id="ARBA00004123"/>
    </source>
</evidence>
<dbReference type="GO" id="GO:0005634">
    <property type="term" value="C:nucleus"/>
    <property type="evidence" value="ECO:0007669"/>
    <property type="project" value="UniProtKB-SubCell"/>
</dbReference>
<proteinExistence type="predicted"/>
<dbReference type="InterPro" id="IPR012337">
    <property type="entry name" value="RNaseH-like_sf"/>
</dbReference>
<dbReference type="InterPro" id="IPR052035">
    <property type="entry name" value="ZnF_BED_domain_contain"/>
</dbReference>
<dbReference type="Proteomes" id="UP000076407">
    <property type="component" value="Unassembled WGS sequence"/>
</dbReference>
<name>A0A182X8I9_ANOQN</name>
<organism evidence="6 7">
    <name type="scientific">Anopheles quadriannulatus</name>
    <name type="common">Mosquito</name>
    <dbReference type="NCBI Taxonomy" id="34691"/>
    <lineage>
        <taxon>Eukaryota</taxon>
        <taxon>Metazoa</taxon>
        <taxon>Ecdysozoa</taxon>
        <taxon>Arthropoda</taxon>
        <taxon>Hexapoda</taxon>
        <taxon>Insecta</taxon>
        <taxon>Pterygota</taxon>
        <taxon>Neoptera</taxon>
        <taxon>Endopterygota</taxon>
        <taxon>Diptera</taxon>
        <taxon>Nematocera</taxon>
        <taxon>Culicoidea</taxon>
        <taxon>Culicidae</taxon>
        <taxon>Anophelinae</taxon>
        <taxon>Anopheles</taxon>
    </lineage>
</organism>
<evidence type="ECO:0000313" key="6">
    <source>
        <dbReference type="EnsemblMetazoa" id="AQUA006127-PA"/>
    </source>
</evidence>
<dbReference type="AlphaFoldDB" id="A0A182X8I9"/>
<evidence type="ECO:0000256" key="5">
    <source>
        <dbReference type="ARBA" id="ARBA00023242"/>
    </source>
</evidence>
<protein>
    <submittedName>
        <fullName evidence="6">Uncharacterized protein</fullName>
    </submittedName>
</protein>